<evidence type="ECO:0000313" key="3">
    <source>
        <dbReference type="Proteomes" id="UP000187266"/>
    </source>
</evidence>
<reference evidence="2 3" key="1">
    <citation type="submission" date="2017-01" db="EMBL/GenBank/DDBJ databases">
        <title>Genomic analysis of Xuhuaishuia manganoxidans DY6-4.</title>
        <authorList>
            <person name="Wang X."/>
        </authorList>
    </citation>
    <scope>NUCLEOTIDE SEQUENCE [LARGE SCALE GENOMIC DNA]</scope>
    <source>
        <strain evidence="2 3">DY6-4</strain>
    </source>
</reference>
<name>A0A1U7DMG1_9RHOB</name>
<sequence length="137" mass="16073">MTPDAFIGRWRLDRRIHDRLTGQESRLEGEAVMRPQGADIAYDEEGRLEFPGQPPMIATRSYLWQPDGDGVWVFFEDGRPFHRFSLALTMPEASHHCPPDMYYVSYNFTRWPSWGATWTVRGPRKDYRIESSYTRLG</sequence>
<dbReference type="Proteomes" id="UP000187266">
    <property type="component" value="Chromosome"/>
</dbReference>
<organism evidence="2 3">
    <name type="scientific">Brevirhabdus pacifica</name>
    <dbReference type="NCBI Taxonomy" id="1267768"/>
    <lineage>
        <taxon>Bacteria</taxon>
        <taxon>Pseudomonadati</taxon>
        <taxon>Pseudomonadota</taxon>
        <taxon>Alphaproteobacteria</taxon>
        <taxon>Rhodobacterales</taxon>
        <taxon>Paracoccaceae</taxon>
        <taxon>Brevirhabdus</taxon>
    </lineage>
</organism>
<dbReference type="AlphaFoldDB" id="A0A1U7DMG1"/>
<keyword evidence="3" id="KW-1185">Reference proteome</keyword>
<dbReference type="Pfam" id="PF19834">
    <property type="entry name" value="DUF6314"/>
    <property type="match status" value="1"/>
</dbReference>
<evidence type="ECO:0000259" key="1">
    <source>
        <dbReference type="Pfam" id="PF19834"/>
    </source>
</evidence>
<dbReference type="EMBL" id="CP019124">
    <property type="protein sequence ID" value="APX91196.1"/>
    <property type="molecule type" value="Genomic_DNA"/>
</dbReference>
<evidence type="ECO:0000313" key="2">
    <source>
        <dbReference type="EMBL" id="APX91196.1"/>
    </source>
</evidence>
<dbReference type="InterPro" id="IPR045632">
    <property type="entry name" value="DUF6314"/>
</dbReference>
<accession>A0A1U7DMG1</accession>
<protein>
    <recommendedName>
        <fullName evidence="1">DUF6314 domain-containing protein</fullName>
    </recommendedName>
</protein>
<gene>
    <name evidence="2" type="ORF">BV394_14345</name>
</gene>
<feature type="domain" description="DUF6314" evidence="1">
    <location>
        <begin position="6"/>
        <end position="135"/>
    </location>
</feature>
<dbReference type="STRING" id="1267768.BV394_14345"/>
<proteinExistence type="predicted"/>